<evidence type="ECO:0000313" key="4">
    <source>
        <dbReference type="Proteomes" id="UP000308652"/>
    </source>
</evidence>
<dbReference type="InterPro" id="IPR000704">
    <property type="entry name" value="Casein_kinase_II_reg-sub"/>
</dbReference>
<comment type="function">
    <text evidence="2">Regulatory subunit of casein kinase II/CK2. As part of the kinase complex regulates the basal catalytic activity of the alpha subunit a constitutively active serine/threonine-protein kinase that phosphorylates a large number of substrates containing acidic residues C-terminal to the phosphorylated serine or threonine.</text>
</comment>
<name>A0A5C3M0R5_9AGAR</name>
<dbReference type="InterPro" id="IPR016149">
    <property type="entry name" value="Casein_kin_II_reg-sub_N"/>
</dbReference>
<evidence type="ECO:0000256" key="2">
    <source>
        <dbReference type="ARBA" id="ARBA00045899"/>
    </source>
</evidence>
<dbReference type="InterPro" id="IPR035991">
    <property type="entry name" value="Casein_kinase_II_beta-like"/>
</dbReference>
<dbReference type="Proteomes" id="UP000308652">
    <property type="component" value="Unassembled WGS sequence"/>
</dbReference>
<accession>A0A5C3M0R5</accession>
<dbReference type="SUPFAM" id="SSF57798">
    <property type="entry name" value="Casein kinase II beta subunit"/>
    <property type="match status" value="1"/>
</dbReference>
<comment type="similarity">
    <text evidence="1">Belongs to the casein kinase 2 subunit beta family.</text>
</comment>
<evidence type="ECO:0008006" key="5">
    <source>
        <dbReference type="Google" id="ProtNLM"/>
    </source>
</evidence>
<dbReference type="GO" id="GO:0019887">
    <property type="term" value="F:protein kinase regulator activity"/>
    <property type="evidence" value="ECO:0007669"/>
    <property type="project" value="InterPro"/>
</dbReference>
<keyword evidence="4" id="KW-1185">Reference proteome</keyword>
<dbReference type="EMBL" id="ML213630">
    <property type="protein sequence ID" value="TFK34591.1"/>
    <property type="molecule type" value="Genomic_DNA"/>
</dbReference>
<gene>
    <name evidence="3" type="ORF">BDQ12DRAFT_689543</name>
</gene>
<evidence type="ECO:0000313" key="3">
    <source>
        <dbReference type="EMBL" id="TFK34591.1"/>
    </source>
</evidence>
<dbReference type="AlphaFoldDB" id="A0A5C3M0R5"/>
<dbReference type="Pfam" id="PF01214">
    <property type="entry name" value="CK_II_beta"/>
    <property type="match status" value="1"/>
</dbReference>
<dbReference type="GO" id="GO:0005956">
    <property type="term" value="C:protein kinase CK2 complex"/>
    <property type="evidence" value="ECO:0007669"/>
    <property type="project" value="InterPro"/>
</dbReference>
<sequence>MLLRGRRGIYYRQIQPHGPQERSCYAQAPDLIAYNLDKDIQEKLRGSLDVQARLLYGLIHACWIVTACGLSKMVHRIDGVSASAVPRLLHAHPAKE</sequence>
<proteinExistence type="inferred from homology"/>
<organism evidence="3 4">
    <name type="scientific">Crucibulum laeve</name>
    <dbReference type="NCBI Taxonomy" id="68775"/>
    <lineage>
        <taxon>Eukaryota</taxon>
        <taxon>Fungi</taxon>
        <taxon>Dikarya</taxon>
        <taxon>Basidiomycota</taxon>
        <taxon>Agaricomycotina</taxon>
        <taxon>Agaricomycetes</taxon>
        <taxon>Agaricomycetidae</taxon>
        <taxon>Agaricales</taxon>
        <taxon>Agaricineae</taxon>
        <taxon>Nidulariaceae</taxon>
        <taxon>Crucibulum</taxon>
    </lineage>
</organism>
<dbReference type="Gene3D" id="1.10.1820.10">
    <property type="entry name" value="protein kinase ck2 holoenzyme, chain C, domain 1"/>
    <property type="match status" value="1"/>
</dbReference>
<reference evidence="3 4" key="1">
    <citation type="journal article" date="2019" name="Nat. Ecol. Evol.">
        <title>Megaphylogeny resolves global patterns of mushroom evolution.</title>
        <authorList>
            <person name="Varga T."/>
            <person name="Krizsan K."/>
            <person name="Foldi C."/>
            <person name="Dima B."/>
            <person name="Sanchez-Garcia M."/>
            <person name="Sanchez-Ramirez S."/>
            <person name="Szollosi G.J."/>
            <person name="Szarkandi J.G."/>
            <person name="Papp V."/>
            <person name="Albert L."/>
            <person name="Andreopoulos W."/>
            <person name="Angelini C."/>
            <person name="Antonin V."/>
            <person name="Barry K.W."/>
            <person name="Bougher N.L."/>
            <person name="Buchanan P."/>
            <person name="Buyck B."/>
            <person name="Bense V."/>
            <person name="Catcheside P."/>
            <person name="Chovatia M."/>
            <person name="Cooper J."/>
            <person name="Damon W."/>
            <person name="Desjardin D."/>
            <person name="Finy P."/>
            <person name="Geml J."/>
            <person name="Haridas S."/>
            <person name="Hughes K."/>
            <person name="Justo A."/>
            <person name="Karasinski D."/>
            <person name="Kautmanova I."/>
            <person name="Kiss B."/>
            <person name="Kocsube S."/>
            <person name="Kotiranta H."/>
            <person name="LaButti K.M."/>
            <person name="Lechner B.E."/>
            <person name="Liimatainen K."/>
            <person name="Lipzen A."/>
            <person name="Lukacs Z."/>
            <person name="Mihaltcheva S."/>
            <person name="Morgado L.N."/>
            <person name="Niskanen T."/>
            <person name="Noordeloos M.E."/>
            <person name="Ohm R.A."/>
            <person name="Ortiz-Santana B."/>
            <person name="Ovrebo C."/>
            <person name="Racz N."/>
            <person name="Riley R."/>
            <person name="Savchenko A."/>
            <person name="Shiryaev A."/>
            <person name="Soop K."/>
            <person name="Spirin V."/>
            <person name="Szebenyi C."/>
            <person name="Tomsovsky M."/>
            <person name="Tulloss R.E."/>
            <person name="Uehling J."/>
            <person name="Grigoriev I.V."/>
            <person name="Vagvolgyi C."/>
            <person name="Papp T."/>
            <person name="Martin F.M."/>
            <person name="Miettinen O."/>
            <person name="Hibbett D.S."/>
            <person name="Nagy L.G."/>
        </authorList>
    </citation>
    <scope>NUCLEOTIDE SEQUENCE [LARGE SCALE GENOMIC DNA]</scope>
    <source>
        <strain evidence="3 4">CBS 166.37</strain>
    </source>
</reference>
<dbReference type="OrthoDB" id="3004096at2759"/>
<evidence type="ECO:0000256" key="1">
    <source>
        <dbReference type="ARBA" id="ARBA00006941"/>
    </source>
</evidence>
<protein>
    <recommendedName>
        <fullName evidence="5">Casein kinase II subunit beta</fullName>
    </recommendedName>
</protein>
<dbReference type="STRING" id="68775.A0A5C3M0R5"/>